<evidence type="ECO:0000256" key="1">
    <source>
        <dbReference type="SAM" id="SignalP"/>
    </source>
</evidence>
<keyword evidence="1" id="KW-0732">Signal</keyword>
<sequence>MNKQTQPKMRKLRASAAIASASFIAASALAQDGFVTNTKPYTVPVGSAYEIKPILSVADKVPETSDPSKQYQMVGIPDGLGAYPNSDGTVSVLMNHEFTKSTTSQPIIGGPLQRGAFISRFVLAEDGSVLSGERAYDRVFDERTGASFPPADSTNGSPAFSRFCSASVADPDGGYDRPIYLAGEESSGADTFDGRGGVLTATFDNELHTLKKFPRMPWENALPRPFGGNEVVVMCMEDGPSTPDSQLYMYVGKKERRAGASVLSRNGLDNGKLYAFRSKDPSRNSESTFLNGSITGEWVEIRDVENLTDTQLEAASDAAGAFGFIRTEDGAWSKNSRKDYYFVTTGGNVGNRLGRGYHLELNPGNPLKDARLTVIYNADQIIAAGGDTALSPDNIDTNGDYLMVQEDGTADTRPVMAQKGRDGSIWRFDLNNNFAAERVAQLNPPGRDGVPVGPGVWETSGIIDASSMFGDNSWIFDVQAHRPTNQPAPGTVEDGQLLIMLPAGQ</sequence>
<dbReference type="Pfam" id="PF05787">
    <property type="entry name" value="PhoX"/>
    <property type="match status" value="1"/>
</dbReference>
<dbReference type="EMBL" id="CADCTA010000094">
    <property type="protein sequence ID" value="CAA9259997.1"/>
    <property type="molecule type" value="Genomic_DNA"/>
</dbReference>
<evidence type="ECO:0000313" key="2">
    <source>
        <dbReference type="EMBL" id="CAA9259997.1"/>
    </source>
</evidence>
<organism evidence="2">
    <name type="scientific">uncultured Chthoniobacterales bacterium</name>
    <dbReference type="NCBI Taxonomy" id="1836801"/>
    <lineage>
        <taxon>Bacteria</taxon>
        <taxon>Pseudomonadati</taxon>
        <taxon>Verrucomicrobiota</taxon>
        <taxon>Spartobacteria</taxon>
        <taxon>Chthoniobacterales</taxon>
        <taxon>environmental samples</taxon>
    </lineage>
</organism>
<gene>
    <name evidence="2" type="ORF">AVDCRST_MAG42-2660</name>
</gene>
<feature type="chain" id="PRO_5027071492" evidence="1">
    <location>
        <begin position="31"/>
        <end position="505"/>
    </location>
</feature>
<accession>A0A6J4IV27</accession>
<proteinExistence type="predicted"/>
<feature type="signal peptide" evidence="1">
    <location>
        <begin position="1"/>
        <end position="30"/>
    </location>
</feature>
<protein>
    <submittedName>
        <fullName evidence="2">Glycerophosphoryl diester phosphodiesterase</fullName>
        <ecNumber evidence="2">3.1.4.46</ecNumber>
    </submittedName>
</protein>
<dbReference type="AlphaFoldDB" id="A0A6J4IV27"/>
<dbReference type="GO" id="GO:0008889">
    <property type="term" value="F:glycerophosphodiester phosphodiesterase activity"/>
    <property type="evidence" value="ECO:0007669"/>
    <property type="project" value="UniProtKB-EC"/>
</dbReference>
<dbReference type="InterPro" id="IPR008557">
    <property type="entry name" value="PhoX"/>
</dbReference>
<keyword evidence="2" id="KW-0378">Hydrolase</keyword>
<name>A0A6J4IV27_9BACT</name>
<reference evidence="2" key="1">
    <citation type="submission" date="2020-02" db="EMBL/GenBank/DDBJ databases">
        <authorList>
            <person name="Meier V. D."/>
        </authorList>
    </citation>
    <scope>NUCLEOTIDE SEQUENCE</scope>
    <source>
        <strain evidence="2">AVDCRST_MAG42</strain>
    </source>
</reference>
<dbReference type="EC" id="3.1.4.46" evidence="2"/>